<dbReference type="Gene3D" id="2.40.70.10">
    <property type="entry name" value="Acid Proteases"/>
    <property type="match status" value="1"/>
</dbReference>
<feature type="domain" description="CCHC-type" evidence="3">
    <location>
        <begin position="260"/>
        <end position="276"/>
    </location>
</feature>
<dbReference type="PANTHER" id="PTHR15503:SF45">
    <property type="entry name" value="RNA-DIRECTED DNA POLYMERASE HOMOLOG"/>
    <property type="match status" value="1"/>
</dbReference>
<comment type="caution">
    <text evidence="4">The sequence shown here is derived from an EMBL/GenBank/DDBJ whole genome shotgun (WGS) entry which is preliminary data.</text>
</comment>
<evidence type="ECO:0000259" key="3">
    <source>
        <dbReference type="PROSITE" id="PS50158"/>
    </source>
</evidence>
<dbReference type="InterPro" id="IPR036875">
    <property type="entry name" value="Znf_CCHC_sf"/>
</dbReference>
<evidence type="ECO:0000256" key="2">
    <source>
        <dbReference type="SAM" id="MobiDB-lite"/>
    </source>
</evidence>
<dbReference type="CDD" id="cd01647">
    <property type="entry name" value="RT_LTR"/>
    <property type="match status" value="1"/>
</dbReference>
<dbReference type="CDD" id="cd00303">
    <property type="entry name" value="retropepsin_like"/>
    <property type="match status" value="1"/>
</dbReference>
<dbReference type="GO" id="GO:0008270">
    <property type="term" value="F:zinc ion binding"/>
    <property type="evidence" value="ECO:0007669"/>
    <property type="project" value="UniProtKB-KW"/>
</dbReference>
<keyword evidence="1" id="KW-0862">Zinc</keyword>
<dbReference type="SUPFAM" id="SSF57756">
    <property type="entry name" value="Retrovirus zinc finger-like domains"/>
    <property type="match status" value="1"/>
</dbReference>
<sequence length="620" mass="69691">ANPDPTRTTTATEPMTQEAINNLIAHPVTEALAEYETQRNSVVNGDTSHTTGTGPRTVRPTWECTDYLNYGPLKFNGTKGVIGLTRWFERTESMSSISNCTAENQFKFASCTLAGSALTWWNSYMRAVSQEVAYAMPWKTLRQMMTAKYCPRGEVKKLEVELWNLKENVMSYQPKSMQKAIDYANDQLDQKLLGIADDQADNKRKFDNTSRNQQNQQPFKRNNNVARAYAVGSGEKKPYGGTKPLCPKCNFHHDGPCGPKCTNCKRTGHIARNCRNRAANTNNNNNNNYNNRRATTAYQGVPTCFECRAQGHFKNNCPKLGNRNQGNRNKGNQNQAGNGNVVARAYGVGTVGGNPDANVVMATFLLNNRCASILFDTGDDKSFVSTAFSSLININPSTLDYSYDVELADGQIIKVNTIIRGCTLNILNHPFNIDLMPVKLDGFNVIIGMDWLTTYHAMIVCDEKIVRVPFGNETLIIRCNGSNNGTYLNIISCTKTRKYLLKGYPVFLANITTKTIKDRSEEKRLENVPIVRDFSKCFLKTYQELSDQLHELYDKGFIRPSSSPWGAPVLFVKKKDGSFRMCIDYQELNKLAVKNRYPLSRIDDLFDQLQGSSIYSKIDL</sequence>
<dbReference type="InterPro" id="IPR043502">
    <property type="entry name" value="DNA/RNA_pol_sf"/>
</dbReference>
<reference evidence="4" key="1">
    <citation type="journal article" date="2019" name="Sci. Rep.">
        <title>Draft genome of Tanacetum cinerariifolium, the natural source of mosquito coil.</title>
        <authorList>
            <person name="Yamashiro T."/>
            <person name="Shiraishi A."/>
            <person name="Satake H."/>
            <person name="Nakayama K."/>
        </authorList>
    </citation>
    <scope>NUCLEOTIDE SEQUENCE</scope>
</reference>
<accession>A0A699L4E6</accession>
<dbReference type="InterPro" id="IPR021109">
    <property type="entry name" value="Peptidase_aspartic_dom_sf"/>
</dbReference>
<feature type="non-terminal residue" evidence="4">
    <location>
        <position position="1"/>
    </location>
</feature>
<feature type="region of interest" description="Disordered" evidence="2">
    <location>
        <begin position="318"/>
        <end position="338"/>
    </location>
</feature>
<feature type="region of interest" description="Disordered" evidence="2">
    <location>
        <begin position="201"/>
        <end position="224"/>
    </location>
</feature>
<dbReference type="PROSITE" id="PS50158">
    <property type="entry name" value="ZF_CCHC"/>
    <property type="match status" value="2"/>
</dbReference>
<dbReference type="InterPro" id="IPR043128">
    <property type="entry name" value="Rev_trsase/Diguanyl_cyclase"/>
</dbReference>
<feature type="domain" description="CCHC-type" evidence="3">
    <location>
        <begin position="304"/>
        <end position="319"/>
    </location>
</feature>
<dbReference type="InterPro" id="IPR032567">
    <property type="entry name" value="RTL1-rel"/>
</dbReference>
<evidence type="ECO:0000313" key="4">
    <source>
        <dbReference type="EMBL" id="GFB25598.1"/>
    </source>
</evidence>
<keyword evidence="1" id="KW-0479">Metal-binding</keyword>
<organism evidence="4">
    <name type="scientific">Tanacetum cinerariifolium</name>
    <name type="common">Dalmatian daisy</name>
    <name type="synonym">Chrysanthemum cinerariifolium</name>
    <dbReference type="NCBI Taxonomy" id="118510"/>
    <lineage>
        <taxon>Eukaryota</taxon>
        <taxon>Viridiplantae</taxon>
        <taxon>Streptophyta</taxon>
        <taxon>Embryophyta</taxon>
        <taxon>Tracheophyta</taxon>
        <taxon>Spermatophyta</taxon>
        <taxon>Magnoliopsida</taxon>
        <taxon>eudicotyledons</taxon>
        <taxon>Gunneridae</taxon>
        <taxon>Pentapetalae</taxon>
        <taxon>asterids</taxon>
        <taxon>campanulids</taxon>
        <taxon>Asterales</taxon>
        <taxon>Asteraceae</taxon>
        <taxon>Asteroideae</taxon>
        <taxon>Anthemideae</taxon>
        <taxon>Anthemidinae</taxon>
        <taxon>Tanacetum</taxon>
    </lineage>
</organism>
<feature type="compositionally biased region" description="Low complexity" evidence="2">
    <location>
        <begin position="321"/>
        <end position="338"/>
    </location>
</feature>
<dbReference type="Pfam" id="PF00098">
    <property type="entry name" value="zf-CCHC"/>
    <property type="match status" value="1"/>
</dbReference>
<feature type="compositionally biased region" description="Polar residues" evidence="2">
    <location>
        <begin position="209"/>
        <end position="224"/>
    </location>
</feature>
<dbReference type="InterPro" id="IPR001878">
    <property type="entry name" value="Znf_CCHC"/>
</dbReference>
<proteinExistence type="predicted"/>
<dbReference type="Gene3D" id="4.10.60.10">
    <property type="entry name" value="Zinc finger, CCHC-type"/>
    <property type="match status" value="1"/>
</dbReference>
<dbReference type="Pfam" id="PF08284">
    <property type="entry name" value="RVP_2"/>
    <property type="match status" value="1"/>
</dbReference>
<gene>
    <name evidence="4" type="ORF">Tci_697569</name>
</gene>
<dbReference type="AlphaFoldDB" id="A0A699L4E6"/>
<dbReference type="EMBL" id="BKCJ010586483">
    <property type="protein sequence ID" value="GFB25598.1"/>
    <property type="molecule type" value="Genomic_DNA"/>
</dbReference>
<dbReference type="Gene3D" id="3.30.70.270">
    <property type="match status" value="1"/>
</dbReference>
<dbReference type="InterPro" id="IPR005162">
    <property type="entry name" value="Retrotrans_gag_dom"/>
</dbReference>
<dbReference type="Pfam" id="PF03732">
    <property type="entry name" value="Retrotrans_gag"/>
    <property type="match status" value="1"/>
</dbReference>
<name>A0A699L4E6_TANCI</name>
<dbReference type="SUPFAM" id="SSF56672">
    <property type="entry name" value="DNA/RNA polymerases"/>
    <property type="match status" value="1"/>
</dbReference>
<dbReference type="PANTHER" id="PTHR15503">
    <property type="entry name" value="LDOC1 RELATED"/>
    <property type="match status" value="1"/>
</dbReference>
<keyword evidence="1" id="KW-0863">Zinc-finger</keyword>
<feature type="non-terminal residue" evidence="4">
    <location>
        <position position="620"/>
    </location>
</feature>
<dbReference type="SUPFAM" id="SSF50630">
    <property type="entry name" value="Acid proteases"/>
    <property type="match status" value="1"/>
</dbReference>
<dbReference type="Gene3D" id="3.10.10.10">
    <property type="entry name" value="HIV Type 1 Reverse Transcriptase, subunit A, domain 1"/>
    <property type="match status" value="1"/>
</dbReference>
<dbReference type="GO" id="GO:0003676">
    <property type="term" value="F:nucleic acid binding"/>
    <property type="evidence" value="ECO:0007669"/>
    <property type="project" value="InterPro"/>
</dbReference>
<dbReference type="SMART" id="SM00343">
    <property type="entry name" value="ZnF_C2HC"/>
    <property type="match status" value="2"/>
</dbReference>
<protein>
    <recommendedName>
        <fullName evidence="3">CCHC-type domain-containing protein</fullName>
    </recommendedName>
</protein>
<evidence type="ECO:0000256" key="1">
    <source>
        <dbReference type="PROSITE-ProRule" id="PRU00047"/>
    </source>
</evidence>